<accession>U2KC92</accession>
<dbReference type="EMBL" id="AWVF01000374">
    <property type="protein sequence ID" value="ERJ89730.1"/>
    <property type="molecule type" value="Genomic_DNA"/>
</dbReference>
<reference evidence="2 3" key="1">
    <citation type="submission" date="2013-07" db="EMBL/GenBank/DDBJ databases">
        <authorList>
            <person name="Weinstock G."/>
            <person name="Sodergren E."/>
            <person name="Wylie T."/>
            <person name="Fulton L."/>
            <person name="Fulton R."/>
            <person name="Fronick C."/>
            <person name="O'Laughlin M."/>
            <person name="Godfrey J."/>
            <person name="Miner T."/>
            <person name="Herter B."/>
            <person name="Appelbaum E."/>
            <person name="Cordes M."/>
            <person name="Lek S."/>
            <person name="Wollam A."/>
            <person name="Pepin K.H."/>
            <person name="Palsikar V.B."/>
            <person name="Mitreva M."/>
            <person name="Wilson R.K."/>
        </authorList>
    </citation>
    <scope>NUCLEOTIDE SEQUENCE [LARGE SCALE GENOMIC DNA]</scope>
    <source>
        <strain evidence="2 3">ATCC 27760</strain>
    </source>
</reference>
<dbReference type="HOGENOM" id="CLU_2043154_0_0_9"/>
<organism evidence="2 3">
    <name type="scientific">Ruminococcus callidus ATCC 27760</name>
    <dbReference type="NCBI Taxonomy" id="411473"/>
    <lineage>
        <taxon>Bacteria</taxon>
        <taxon>Bacillati</taxon>
        <taxon>Bacillota</taxon>
        <taxon>Clostridia</taxon>
        <taxon>Eubacteriales</taxon>
        <taxon>Oscillospiraceae</taxon>
        <taxon>Ruminococcus</taxon>
    </lineage>
</organism>
<comment type="caution">
    <text evidence="2">The sequence shown here is derived from an EMBL/GenBank/DDBJ whole genome shotgun (WGS) entry which is preliminary data.</text>
</comment>
<feature type="transmembrane region" description="Helical" evidence="1">
    <location>
        <begin position="20"/>
        <end position="40"/>
    </location>
</feature>
<evidence type="ECO:0000256" key="1">
    <source>
        <dbReference type="SAM" id="Phobius"/>
    </source>
</evidence>
<gene>
    <name evidence="2" type="ORF">RUMCAL_02929</name>
</gene>
<name>U2KC92_9FIRM</name>
<feature type="non-terminal residue" evidence="2">
    <location>
        <position position="121"/>
    </location>
</feature>
<dbReference type="STRING" id="411473.RUMCAL_02929"/>
<dbReference type="AlphaFoldDB" id="U2KC92"/>
<evidence type="ECO:0000313" key="3">
    <source>
        <dbReference type="Proteomes" id="UP000016662"/>
    </source>
</evidence>
<protein>
    <submittedName>
        <fullName evidence="2">Uncharacterized protein</fullName>
    </submittedName>
</protein>
<keyword evidence="1" id="KW-0812">Transmembrane</keyword>
<sequence length="121" mass="12940">MTAIAAGGTLAGTLLPRSCPIASLAGLGIVSYFSYLFFFVCQINILTFSRGDSTNVLFSEITVSLPAESALAQTAACSAGTLPPHDGRILLRLFCKPPFQKKRAAWKKDTLGNTAQRLCDR</sequence>
<keyword evidence="1" id="KW-1133">Transmembrane helix</keyword>
<proteinExistence type="predicted"/>
<keyword evidence="3" id="KW-1185">Reference proteome</keyword>
<keyword evidence="1" id="KW-0472">Membrane</keyword>
<dbReference type="Proteomes" id="UP000016662">
    <property type="component" value="Unassembled WGS sequence"/>
</dbReference>
<evidence type="ECO:0000313" key="2">
    <source>
        <dbReference type="EMBL" id="ERJ89730.1"/>
    </source>
</evidence>